<reference evidence="1" key="1">
    <citation type="submission" date="2018-11" db="EMBL/GenBank/DDBJ databases">
        <authorList>
            <consortium name="Pathogen Informatics"/>
        </authorList>
    </citation>
    <scope>NUCLEOTIDE SEQUENCE</scope>
</reference>
<protein>
    <submittedName>
        <fullName evidence="1">Uncharacterized protein</fullName>
    </submittedName>
</protein>
<feature type="non-terminal residue" evidence="1">
    <location>
        <position position="48"/>
    </location>
</feature>
<accession>A0A3S5BNJ7</accession>
<gene>
    <name evidence="1" type="ORF">PXEA_LOCUS25441</name>
</gene>
<keyword evidence="2" id="KW-1185">Reference proteome</keyword>
<evidence type="ECO:0000313" key="1">
    <source>
        <dbReference type="EMBL" id="VEL32001.1"/>
    </source>
</evidence>
<proteinExistence type="predicted"/>
<name>A0A3S5BNJ7_9PLAT</name>
<dbReference type="EMBL" id="CAAALY010129087">
    <property type="protein sequence ID" value="VEL32001.1"/>
    <property type="molecule type" value="Genomic_DNA"/>
</dbReference>
<organism evidence="1 2">
    <name type="scientific">Protopolystoma xenopodis</name>
    <dbReference type="NCBI Taxonomy" id="117903"/>
    <lineage>
        <taxon>Eukaryota</taxon>
        <taxon>Metazoa</taxon>
        <taxon>Spiralia</taxon>
        <taxon>Lophotrochozoa</taxon>
        <taxon>Platyhelminthes</taxon>
        <taxon>Monogenea</taxon>
        <taxon>Polyopisthocotylea</taxon>
        <taxon>Polystomatidea</taxon>
        <taxon>Polystomatidae</taxon>
        <taxon>Protopolystoma</taxon>
    </lineage>
</organism>
<sequence length="48" mass="4946">MQQQDEEALLSGLDAGQAGLQHRDARADYIVGLELGTSEAVASESGGT</sequence>
<comment type="caution">
    <text evidence="1">The sequence shown here is derived from an EMBL/GenBank/DDBJ whole genome shotgun (WGS) entry which is preliminary data.</text>
</comment>
<dbReference type="Proteomes" id="UP000784294">
    <property type="component" value="Unassembled WGS sequence"/>
</dbReference>
<evidence type="ECO:0000313" key="2">
    <source>
        <dbReference type="Proteomes" id="UP000784294"/>
    </source>
</evidence>
<dbReference type="AlphaFoldDB" id="A0A3S5BNJ7"/>